<dbReference type="Proteomes" id="UP000239352">
    <property type="component" value="Unassembled WGS sequence"/>
</dbReference>
<accession>A0A2T0H1P8</accession>
<evidence type="ECO:0008006" key="5">
    <source>
        <dbReference type="Google" id="ProtNLM"/>
    </source>
</evidence>
<sequence>MTYPQQPGQHDPWGQQNPYAPSGGQFPAGAEQQWGQQYGSNPYAQPGGQYPVSGQQPAWGGQPGGQYPPSGPHQAWPQQGWGQPGYQQYPGQQFPYGQPTGPTGGGRSKLPWILGGIGGGVVLIGAVVLLIIAFTGGGRSPQELAERYTELAQQQFAAPEQPLSDEFSSLVCSEKQSEFVKSLEDMREETENMTSQQLEQLKKVRVELVDVTHQDDTGEFTMKLSLDGQNQDPFRNTIRMKKESGEWKACGNAGDSMG</sequence>
<reference evidence="3 4" key="1">
    <citation type="submission" date="2018-03" db="EMBL/GenBank/DDBJ databases">
        <title>Actinopolyspora mortivallis from Sahara, screening for active biomolecules.</title>
        <authorList>
            <person name="Selama O."/>
            <person name="Wellington E.M.H."/>
            <person name="Hacene H."/>
        </authorList>
    </citation>
    <scope>NUCLEOTIDE SEQUENCE [LARGE SCALE GENOMIC DNA]</scope>
    <source>
        <strain evidence="3 4">M5A</strain>
    </source>
</reference>
<evidence type="ECO:0000313" key="3">
    <source>
        <dbReference type="EMBL" id="PRW65299.1"/>
    </source>
</evidence>
<feature type="compositionally biased region" description="Low complexity" evidence="1">
    <location>
        <begin position="54"/>
        <end position="101"/>
    </location>
</feature>
<comment type="caution">
    <text evidence="3">The sequence shown here is derived from an EMBL/GenBank/DDBJ whole genome shotgun (WGS) entry which is preliminary data.</text>
</comment>
<keyword evidence="2" id="KW-0812">Transmembrane</keyword>
<evidence type="ECO:0000313" key="4">
    <source>
        <dbReference type="Proteomes" id="UP000239352"/>
    </source>
</evidence>
<feature type="compositionally biased region" description="Polar residues" evidence="1">
    <location>
        <begin position="1"/>
        <end position="19"/>
    </location>
</feature>
<organism evidence="3 4">
    <name type="scientific">Actinopolyspora mortivallis</name>
    <dbReference type="NCBI Taxonomy" id="33906"/>
    <lineage>
        <taxon>Bacteria</taxon>
        <taxon>Bacillati</taxon>
        <taxon>Actinomycetota</taxon>
        <taxon>Actinomycetes</taxon>
        <taxon>Actinopolysporales</taxon>
        <taxon>Actinopolysporaceae</taxon>
        <taxon>Actinopolyspora</taxon>
    </lineage>
</organism>
<name>A0A2T0H1P8_ACTMO</name>
<dbReference type="STRING" id="1050202.GCA_000384035_01225"/>
<feature type="region of interest" description="Disordered" evidence="1">
    <location>
        <begin position="1"/>
        <end position="104"/>
    </location>
</feature>
<keyword evidence="4" id="KW-1185">Reference proteome</keyword>
<keyword evidence="2" id="KW-0472">Membrane</keyword>
<dbReference type="RefSeq" id="WP_106112161.1">
    <property type="nucleotide sequence ID" value="NZ_PVSR01000001.1"/>
</dbReference>
<protein>
    <recommendedName>
        <fullName evidence="5">DUF4878 domain-containing protein</fullName>
    </recommendedName>
</protein>
<gene>
    <name evidence="3" type="ORF">CEP50_01940</name>
</gene>
<dbReference type="InParanoid" id="A0A2T0H1P8"/>
<dbReference type="EMBL" id="PVSR01000001">
    <property type="protein sequence ID" value="PRW65299.1"/>
    <property type="molecule type" value="Genomic_DNA"/>
</dbReference>
<evidence type="ECO:0000256" key="1">
    <source>
        <dbReference type="SAM" id="MobiDB-lite"/>
    </source>
</evidence>
<feature type="compositionally biased region" description="Polar residues" evidence="1">
    <location>
        <begin position="33"/>
        <end position="43"/>
    </location>
</feature>
<feature type="transmembrane region" description="Helical" evidence="2">
    <location>
        <begin position="112"/>
        <end position="134"/>
    </location>
</feature>
<dbReference type="AlphaFoldDB" id="A0A2T0H1P8"/>
<keyword evidence="2" id="KW-1133">Transmembrane helix</keyword>
<proteinExistence type="predicted"/>
<evidence type="ECO:0000256" key="2">
    <source>
        <dbReference type="SAM" id="Phobius"/>
    </source>
</evidence>